<accession>A0A916LDG4</accession>
<evidence type="ECO:0000313" key="2">
    <source>
        <dbReference type="Proteomes" id="UP000039021"/>
    </source>
</evidence>
<comment type="caution">
    <text evidence="1">The sequence shown here is derived from an EMBL/GenBank/DDBJ whole genome shotgun (WGS) entry which is preliminary data.</text>
</comment>
<name>A0A916LDG4_MYCTX</name>
<dbReference type="Proteomes" id="UP000039021">
    <property type="component" value="Unassembled WGS sequence"/>
</dbReference>
<dbReference type="AlphaFoldDB" id="A0A916LDG4"/>
<protein>
    <submittedName>
        <fullName evidence="1">Uncharacterized protein</fullName>
    </submittedName>
</protein>
<gene>
    <name evidence="1" type="ORF">ERS007739_03501</name>
</gene>
<evidence type="ECO:0000313" key="1">
    <source>
        <dbReference type="EMBL" id="COZ20337.1"/>
    </source>
</evidence>
<reference evidence="2" key="1">
    <citation type="submission" date="2015-03" db="EMBL/GenBank/DDBJ databases">
        <authorList>
            <consortium name="Pathogen Informatics"/>
        </authorList>
    </citation>
    <scope>NUCLEOTIDE SEQUENCE [LARGE SCALE GENOMIC DNA]</scope>
    <source>
        <strain evidence="2">N09902308</strain>
    </source>
</reference>
<sequence length="57" mass="6383">MVSTSLALRASTTRWQPSVSTVQGDADRVVMVFTVVRGAGRVQDRVTMQRFTRSINR</sequence>
<proteinExistence type="predicted"/>
<organism evidence="1 2">
    <name type="scientific">Mycobacterium tuberculosis</name>
    <dbReference type="NCBI Taxonomy" id="1773"/>
    <lineage>
        <taxon>Bacteria</taxon>
        <taxon>Bacillati</taxon>
        <taxon>Actinomycetota</taxon>
        <taxon>Actinomycetes</taxon>
        <taxon>Mycobacteriales</taxon>
        <taxon>Mycobacteriaceae</taxon>
        <taxon>Mycobacterium</taxon>
        <taxon>Mycobacterium tuberculosis complex</taxon>
    </lineage>
</organism>
<dbReference type="EMBL" id="CSBK01001835">
    <property type="protein sequence ID" value="COZ20337.1"/>
    <property type="molecule type" value="Genomic_DNA"/>
</dbReference>